<accession>A0A370KTK3</accession>
<evidence type="ECO:0000313" key="3">
    <source>
        <dbReference type="Proteomes" id="UP000254939"/>
    </source>
</evidence>
<name>A0A370KTK3_9HYPH</name>
<comment type="caution">
    <text evidence="2">The sequence shown here is derived from an EMBL/GenBank/DDBJ whole genome shotgun (WGS) entry which is preliminary data.</text>
</comment>
<dbReference type="Proteomes" id="UP000254939">
    <property type="component" value="Unassembled WGS sequence"/>
</dbReference>
<feature type="region of interest" description="Disordered" evidence="1">
    <location>
        <begin position="112"/>
        <end position="146"/>
    </location>
</feature>
<organism evidence="2 3">
    <name type="scientific">Rhizobium grahamii</name>
    <dbReference type="NCBI Taxonomy" id="1120045"/>
    <lineage>
        <taxon>Bacteria</taxon>
        <taxon>Pseudomonadati</taxon>
        <taxon>Pseudomonadota</taxon>
        <taxon>Alphaproteobacteria</taxon>
        <taxon>Hyphomicrobiales</taxon>
        <taxon>Rhizobiaceae</taxon>
        <taxon>Rhizobium/Agrobacterium group</taxon>
        <taxon>Rhizobium</taxon>
    </lineage>
</organism>
<evidence type="ECO:0000313" key="2">
    <source>
        <dbReference type="EMBL" id="RDJ13421.1"/>
    </source>
</evidence>
<reference evidence="2 3" key="1">
    <citation type="submission" date="2017-03" db="EMBL/GenBank/DDBJ databases">
        <title>Genome analysis of Rhizobial strains effectives or ineffectives for nitrogen fixation isolated from bean seeds.</title>
        <authorList>
            <person name="Peralta H."/>
            <person name="Aguilar-Vera A."/>
            <person name="Mora Y."/>
            <person name="Vargas-Lagunas C."/>
            <person name="Girard L."/>
            <person name="Mora J."/>
        </authorList>
    </citation>
    <scope>NUCLEOTIDE SEQUENCE [LARGE SCALE GENOMIC DNA]</scope>
    <source>
        <strain evidence="2 3">CCGM3</strain>
    </source>
</reference>
<proteinExistence type="predicted"/>
<dbReference type="EMBL" id="NAAC01000008">
    <property type="protein sequence ID" value="RDJ13421.1"/>
    <property type="molecule type" value="Genomic_DNA"/>
</dbReference>
<evidence type="ECO:0000256" key="1">
    <source>
        <dbReference type="SAM" id="MobiDB-lite"/>
    </source>
</evidence>
<gene>
    <name evidence="2" type="ORF">B5K06_08490</name>
</gene>
<protein>
    <submittedName>
        <fullName evidence="2">Uncharacterized protein</fullName>
    </submittedName>
</protein>
<sequence>MGEAYGRDAAAGAIFLFPQGDSAPEFRSDVALLNLSFLSWPNRSASSESASGNDDTGLVTIGDYLFLDGRMAHGRAAGVRQMASRASRAGLRTESVDALGIEVLEGGLRLDATRAKGPLSSPRDRSPGGMHPRTKSPTGWEAKETE</sequence>
<dbReference type="AlphaFoldDB" id="A0A370KTK3"/>